<keyword evidence="2" id="KW-1185">Reference proteome</keyword>
<gene>
    <name evidence="1" type="ORF">HDU87_004111</name>
</gene>
<dbReference type="Proteomes" id="UP001212152">
    <property type="component" value="Unassembled WGS sequence"/>
</dbReference>
<evidence type="ECO:0000313" key="1">
    <source>
        <dbReference type="EMBL" id="KAJ3184707.1"/>
    </source>
</evidence>
<proteinExistence type="predicted"/>
<name>A0AAD5XUK7_9FUNG</name>
<sequence>MCLLIATEIVPEERKNVRIPVVIQNHRSLLVFIVTPLFGNVVVAHFIDGFENPLYGGRNGLQEALKGVRLFAQLKVLAKRTDLAKKTKNRVKEAIELPTSAQKIRSSEVLSWEPPSDLKSLESRLKKRTRRFFRSKLVAGKEPHATICTALDLAPLWIA</sequence>
<evidence type="ECO:0000313" key="2">
    <source>
        <dbReference type="Proteomes" id="UP001212152"/>
    </source>
</evidence>
<dbReference type="EMBL" id="JADGJQ010000003">
    <property type="protein sequence ID" value="KAJ3184707.1"/>
    <property type="molecule type" value="Genomic_DNA"/>
</dbReference>
<accession>A0AAD5XUK7</accession>
<protein>
    <submittedName>
        <fullName evidence="1">Uncharacterized protein</fullName>
    </submittedName>
</protein>
<organism evidence="1 2">
    <name type="scientific">Geranomyces variabilis</name>
    <dbReference type="NCBI Taxonomy" id="109894"/>
    <lineage>
        <taxon>Eukaryota</taxon>
        <taxon>Fungi</taxon>
        <taxon>Fungi incertae sedis</taxon>
        <taxon>Chytridiomycota</taxon>
        <taxon>Chytridiomycota incertae sedis</taxon>
        <taxon>Chytridiomycetes</taxon>
        <taxon>Spizellomycetales</taxon>
        <taxon>Powellomycetaceae</taxon>
        <taxon>Geranomyces</taxon>
    </lineage>
</organism>
<dbReference type="AlphaFoldDB" id="A0AAD5XUK7"/>
<comment type="caution">
    <text evidence="1">The sequence shown here is derived from an EMBL/GenBank/DDBJ whole genome shotgun (WGS) entry which is preliminary data.</text>
</comment>
<reference evidence="1" key="1">
    <citation type="submission" date="2020-05" db="EMBL/GenBank/DDBJ databases">
        <title>Phylogenomic resolution of chytrid fungi.</title>
        <authorList>
            <person name="Stajich J.E."/>
            <person name="Amses K."/>
            <person name="Simmons R."/>
            <person name="Seto K."/>
            <person name="Myers J."/>
            <person name="Bonds A."/>
            <person name="Quandt C.A."/>
            <person name="Barry K."/>
            <person name="Liu P."/>
            <person name="Grigoriev I."/>
            <person name="Longcore J.E."/>
            <person name="James T.Y."/>
        </authorList>
    </citation>
    <scope>NUCLEOTIDE SEQUENCE</scope>
    <source>
        <strain evidence="1">JEL0379</strain>
    </source>
</reference>